<accession>A0ABQ2KU29</accession>
<proteinExistence type="predicted"/>
<feature type="coiled-coil region" evidence="1">
    <location>
        <begin position="185"/>
        <end position="212"/>
    </location>
</feature>
<sequence length="455" mass="48225">MGMTIPGMTVSAAPAATSKSPVGATASGAAAVFGQSLQLLMGAVGTDSSGGETAETPSNPLLAALQQLIAAAGVSSEEVQNGTPGDNVKQLEAKLEELLGQLDVIDEQLLENPQLVSMLQNWVQQAQVLLNGQQSEPQLQEGQQQSANAVEMLASNPSTLKFALQDIVAQLVELQKTAQTAPELKVQAQQALAALEQTVQMADENISQTAAKQPIQQVVQTEVVQDEKQLAAKTLVKAEDQPTIAAAKNQSQQSGSGMQQDSDSSQEQQQDIKPQGTITAGELALRANGLTPAKPVEAVPVNQMAKEVEKLVVDRLQILQKQGFTEAKITMTPEHLGKVDIRITMHAGQLVAHFITEHAAAKDLLEQQMVQLRGSLQGQGLTVERLEVTQSSSLQSQMDHNGGQGGSGQQQGKRSRSKEESSDDARLTAELGEELGEWLRQKTAAQSGSSFIAEA</sequence>
<evidence type="ECO:0000313" key="4">
    <source>
        <dbReference type="EMBL" id="GGN90439.1"/>
    </source>
</evidence>
<dbReference type="Proteomes" id="UP000606653">
    <property type="component" value="Unassembled WGS sequence"/>
</dbReference>
<dbReference type="CDD" id="cd17470">
    <property type="entry name" value="T3SS_Flik_C"/>
    <property type="match status" value="1"/>
</dbReference>
<dbReference type="Gene3D" id="3.30.750.140">
    <property type="match status" value="1"/>
</dbReference>
<feature type="compositionally biased region" description="Polar residues" evidence="2">
    <location>
        <begin position="390"/>
        <end position="399"/>
    </location>
</feature>
<organism evidence="4 5">
    <name type="scientific">Saccharibacillus kuerlensis</name>
    <dbReference type="NCBI Taxonomy" id="459527"/>
    <lineage>
        <taxon>Bacteria</taxon>
        <taxon>Bacillati</taxon>
        <taxon>Bacillota</taxon>
        <taxon>Bacilli</taxon>
        <taxon>Bacillales</taxon>
        <taxon>Paenibacillaceae</taxon>
        <taxon>Saccharibacillus</taxon>
    </lineage>
</organism>
<keyword evidence="5" id="KW-1185">Reference proteome</keyword>
<dbReference type="InterPro" id="IPR038610">
    <property type="entry name" value="FliK-like_C_sf"/>
</dbReference>
<comment type="caution">
    <text evidence="4">The sequence shown here is derived from an EMBL/GenBank/DDBJ whole genome shotgun (WGS) entry which is preliminary data.</text>
</comment>
<dbReference type="PANTHER" id="PTHR37533">
    <property type="entry name" value="FLAGELLAR HOOK-LENGTH CONTROL PROTEIN"/>
    <property type="match status" value="1"/>
</dbReference>
<dbReference type="EMBL" id="BMLN01000001">
    <property type="protein sequence ID" value="GGN90439.1"/>
    <property type="molecule type" value="Genomic_DNA"/>
</dbReference>
<protein>
    <recommendedName>
        <fullName evidence="3">Flagellar hook-length control protein-like C-terminal domain-containing protein</fullName>
    </recommendedName>
</protein>
<evidence type="ECO:0000259" key="3">
    <source>
        <dbReference type="Pfam" id="PF02120"/>
    </source>
</evidence>
<evidence type="ECO:0000313" key="5">
    <source>
        <dbReference type="Proteomes" id="UP000606653"/>
    </source>
</evidence>
<dbReference type="InterPro" id="IPR052563">
    <property type="entry name" value="FliK"/>
</dbReference>
<evidence type="ECO:0000256" key="1">
    <source>
        <dbReference type="SAM" id="Coils"/>
    </source>
</evidence>
<evidence type="ECO:0000256" key="2">
    <source>
        <dbReference type="SAM" id="MobiDB-lite"/>
    </source>
</evidence>
<gene>
    <name evidence="4" type="ORF">GCM10010969_00960</name>
</gene>
<dbReference type="Pfam" id="PF02120">
    <property type="entry name" value="Flg_hook"/>
    <property type="match status" value="1"/>
</dbReference>
<dbReference type="PANTHER" id="PTHR37533:SF2">
    <property type="entry name" value="FLAGELLAR HOOK-LENGTH CONTROL PROTEIN"/>
    <property type="match status" value="1"/>
</dbReference>
<keyword evidence="1" id="KW-0175">Coiled coil</keyword>
<name>A0ABQ2KU29_9BACL</name>
<feature type="compositionally biased region" description="Low complexity" evidence="2">
    <location>
        <begin position="250"/>
        <end position="271"/>
    </location>
</feature>
<reference evidence="5" key="1">
    <citation type="journal article" date="2019" name="Int. J. Syst. Evol. Microbiol.">
        <title>The Global Catalogue of Microorganisms (GCM) 10K type strain sequencing project: providing services to taxonomists for standard genome sequencing and annotation.</title>
        <authorList>
            <consortium name="The Broad Institute Genomics Platform"/>
            <consortium name="The Broad Institute Genome Sequencing Center for Infectious Disease"/>
            <person name="Wu L."/>
            <person name="Ma J."/>
        </authorList>
    </citation>
    <scope>NUCLEOTIDE SEQUENCE [LARGE SCALE GENOMIC DNA]</scope>
    <source>
        <strain evidence="5">CGMCC 1.6964</strain>
    </source>
</reference>
<feature type="domain" description="Flagellar hook-length control protein-like C-terminal" evidence="3">
    <location>
        <begin position="317"/>
        <end position="396"/>
    </location>
</feature>
<feature type="region of interest" description="Disordered" evidence="2">
    <location>
        <begin position="1"/>
        <end position="21"/>
    </location>
</feature>
<feature type="region of interest" description="Disordered" evidence="2">
    <location>
        <begin position="245"/>
        <end position="275"/>
    </location>
</feature>
<feature type="region of interest" description="Disordered" evidence="2">
    <location>
        <begin position="390"/>
        <end position="432"/>
    </location>
</feature>
<dbReference type="InterPro" id="IPR021136">
    <property type="entry name" value="Flagellar_hook_control-like_C"/>
</dbReference>
<feature type="compositionally biased region" description="Basic and acidic residues" evidence="2">
    <location>
        <begin position="417"/>
        <end position="427"/>
    </location>
</feature>